<dbReference type="Proteomes" id="UP000288805">
    <property type="component" value="Unassembled WGS sequence"/>
</dbReference>
<gene>
    <name evidence="2" type="ORF">CK203_040186</name>
</gene>
<feature type="region of interest" description="Disordered" evidence="1">
    <location>
        <begin position="55"/>
        <end position="87"/>
    </location>
</feature>
<organism evidence="2 3">
    <name type="scientific">Vitis vinifera</name>
    <name type="common">Grape</name>
    <dbReference type="NCBI Taxonomy" id="29760"/>
    <lineage>
        <taxon>Eukaryota</taxon>
        <taxon>Viridiplantae</taxon>
        <taxon>Streptophyta</taxon>
        <taxon>Embryophyta</taxon>
        <taxon>Tracheophyta</taxon>
        <taxon>Spermatophyta</taxon>
        <taxon>Magnoliopsida</taxon>
        <taxon>eudicotyledons</taxon>
        <taxon>Gunneridae</taxon>
        <taxon>Pentapetalae</taxon>
        <taxon>rosids</taxon>
        <taxon>Vitales</taxon>
        <taxon>Vitaceae</taxon>
        <taxon>Viteae</taxon>
        <taxon>Vitis</taxon>
    </lineage>
</organism>
<accession>A0A438H305</accession>
<evidence type="ECO:0000313" key="2">
    <source>
        <dbReference type="EMBL" id="RVW78986.1"/>
    </source>
</evidence>
<sequence length="87" mass="9689">MEKWRREEEHLDQSLRKFSSSPFRVLWGMDNFYGGSYGNPETGYGGNPYPAGYGMNPGQGSAEGVPQYGPGPGSWGTYDMQRAHGHR</sequence>
<evidence type="ECO:0000313" key="3">
    <source>
        <dbReference type="Proteomes" id="UP000288805"/>
    </source>
</evidence>
<protein>
    <submittedName>
        <fullName evidence="2">Uncharacterized protein</fullName>
    </submittedName>
</protein>
<proteinExistence type="predicted"/>
<dbReference type="AlphaFoldDB" id="A0A438H305"/>
<evidence type="ECO:0000256" key="1">
    <source>
        <dbReference type="SAM" id="MobiDB-lite"/>
    </source>
</evidence>
<dbReference type="EMBL" id="QGNW01000287">
    <property type="protein sequence ID" value="RVW78986.1"/>
    <property type="molecule type" value="Genomic_DNA"/>
</dbReference>
<reference evidence="2 3" key="1">
    <citation type="journal article" date="2018" name="PLoS Genet.">
        <title>Population sequencing reveals clonal diversity and ancestral inbreeding in the grapevine cultivar Chardonnay.</title>
        <authorList>
            <person name="Roach M.J."/>
            <person name="Johnson D.L."/>
            <person name="Bohlmann J."/>
            <person name="van Vuuren H.J."/>
            <person name="Jones S.J."/>
            <person name="Pretorius I.S."/>
            <person name="Schmidt S.A."/>
            <person name="Borneman A.R."/>
        </authorList>
    </citation>
    <scope>NUCLEOTIDE SEQUENCE [LARGE SCALE GENOMIC DNA]</scope>
    <source>
        <strain evidence="3">cv. Chardonnay</strain>
        <tissue evidence="2">Leaf</tissue>
    </source>
</reference>
<comment type="caution">
    <text evidence="2">The sequence shown here is derived from an EMBL/GenBank/DDBJ whole genome shotgun (WGS) entry which is preliminary data.</text>
</comment>
<name>A0A438H305_VITVI</name>